<evidence type="ECO:0000313" key="5">
    <source>
        <dbReference type="Proteomes" id="UP000093309"/>
    </source>
</evidence>
<dbReference type="Pfam" id="PF01301">
    <property type="entry name" value="Glyco_hydro_35"/>
    <property type="match status" value="1"/>
</dbReference>
<dbReference type="PRINTS" id="PR00742">
    <property type="entry name" value="GLHYDRLASE35"/>
</dbReference>
<evidence type="ECO:0000256" key="2">
    <source>
        <dbReference type="RuleBase" id="RU003679"/>
    </source>
</evidence>
<dbReference type="InterPro" id="IPR001944">
    <property type="entry name" value="Glycoside_Hdrlase_35"/>
</dbReference>
<dbReference type="InterPro" id="IPR031330">
    <property type="entry name" value="Gly_Hdrlase_35_cat"/>
</dbReference>
<evidence type="ECO:0000313" key="4">
    <source>
        <dbReference type="EMBL" id="OCT15318.1"/>
    </source>
</evidence>
<keyword evidence="5" id="KW-1185">Reference proteome</keyword>
<dbReference type="AlphaFoldDB" id="A0A1C1A446"/>
<gene>
    <name evidence="4" type="ORF">A8709_14585</name>
</gene>
<evidence type="ECO:0000259" key="3">
    <source>
        <dbReference type="Pfam" id="PF01301"/>
    </source>
</evidence>
<dbReference type="PANTHER" id="PTHR23421">
    <property type="entry name" value="BETA-GALACTOSIDASE RELATED"/>
    <property type="match status" value="1"/>
</dbReference>
<dbReference type="InterPro" id="IPR017853">
    <property type="entry name" value="GH"/>
</dbReference>
<reference evidence="5" key="1">
    <citation type="submission" date="2016-05" db="EMBL/GenBank/DDBJ databases">
        <title>Paenibacillus oryzae. sp. nov., isolated from the rice root.</title>
        <authorList>
            <person name="Zhang J."/>
            <person name="Zhang X."/>
        </authorList>
    </citation>
    <scope>NUCLEOTIDE SEQUENCE [LARGE SCALE GENOMIC DNA]</scope>
    <source>
        <strain evidence="5">KCTC13222</strain>
    </source>
</reference>
<evidence type="ECO:0000256" key="1">
    <source>
        <dbReference type="ARBA" id="ARBA00009809"/>
    </source>
</evidence>
<dbReference type="GO" id="GO:0005975">
    <property type="term" value="P:carbohydrate metabolic process"/>
    <property type="evidence" value="ECO:0007669"/>
    <property type="project" value="InterPro"/>
</dbReference>
<dbReference type="Gene3D" id="3.20.20.80">
    <property type="entry name" value="Glycosidases"/>
    <property type="match status" value="1"/>
</dbReference>
<name>A0A1C1A446_9BACL</name>
<protein>
    <recommendedName>
        <fullName evidence="3">Glycoside hydrolase 35 catalytic domain-containing protein</fullName>
    </recommendedName>
</protein>
<dbReference type="GO" id="GO:0004553">
    <property type="term" value="F:hydrolase activity, hydrolyzing O-glycosyl compounds"/>
    <property type="evidence" value="ECO:0007669"/>
    <property type="project" value="InterPro"/>
</dbReference>
<dbReference type="SUPFAM" id="SSF51445">
    <property type="entry name" value="(Trans)glycosidases"/>
    <property type="match status" value="1"/>
</dbReference>
<dbReference type="STRING" id="512399.A8709_14585"/>
<sequence>MNEMGFIHRHVHVDKGGKDLQLSTSKEANVQLSPEALRIQGESKIILCASLFYFRLPRGLWKERLQQVKAFGYNAIDVYFPWNHHEIEEGVWDFTGEKDVAHFLQEASETGVWVIARPGPYICSEWDGGALPAYLFVKENMRLRDNDPSYLQHVARWYGQILPIIQSYEEGKGGSVIAVQLENELDYYPCSDPQGYIAALREMAMEHGIGVPLIACAGQGGLLEATGFAEGVVPTCNFYPNDRDPAFEEKVLCYRGELERRGYPLLVTETNRSHFLLRRLLSAGAKLLGPYLQASGTNFGFTNAANNWGDPVAFLTSDYDFHGMITPEGHIREEAYEGRLLHNVIQTYGSTLAEATPVSSATGPFRLALKQGGELVFLVNVHDHDECVYIENGREQVPTHTTLTAVAGHCPILPLQVPLQTWGIPVNGFLDYATAELLQVKQLSDRTLFVFHTDGVGEIRFSSDAALQMEVGTMQGHQETDDQAILIFQGTEIEKRAKVQLTDDNLIEIIGISRASALLFEGIDEVGNLSFGTPRTASQESQVVDITWKASQVNPALSLADNEMSLGEAASYLEMNGVYRGFAWYKAQLAHSPAANYQGFIVQQACDIVSLYAGETYLGTVTPGGASQWIPTTSSVSLDSELTARVEIWGHTNFHDTNLPALHLNSLKGLTGIVGVTSQRDLNQNWRFKLMQQADDKEEYANTSLDDQEWPIVSIGGWLSAEQPAHQCYRKRVKLSEEADSWILYTPGNFTYAYAFVNGHSLGQINPNNPYLDLTPHVKAGESALLTVFLDKTYVALSGQITLYEGISATRWTLSACQEQGLLQHAQTSKLSSRAIDGGITLKSGAVSWLYGELKDDNQGLGWRVYAKGKDMKLTVFFNGHLVGRLWTAGGANRPIFRGGSDDSFYLPGPWFHEQEEGNELMILLEAVANDDDAVLEPLQFVPVSAS</sequence>
<dbReference type="EMBL" id="LYPC01000014">
    <property type="protein sequence ID" value="OCT15318.1"/>
    <property type="molecule type" value="Genomic_DNA"/>
</dbReference>
<feature type="domain" description="Glycoside hydrolase 35 catalytic" evidence="3">
    <location>
        <begin position="37"/>
        <end position="339"/>
    </location>
</feature>
<dbReference type="InterPro" id="IPR008979">
    <property type="entry name" value="Galactose-bd-like_sf"/>
</dbReference>
<proteinExistence type="inferred from homology"/>
<comment type="similarity">
    <text evidence="1 2">Belongs to the glycosyl hydrolase 35 family.</text>
</comment>
<dbReference type="SUPFAM" id="SSF49785">
    <property type="entry name" value="Galactose-binding domain-like"/>
    <property type="match status" value="1"/>
</dbReference>
<organism evidence="4 5">
    <name type="scientific">Paenibacillus pectinilyticus</name>
    <dbReference type="NCBI Taxonomy" id="512399"/>
    <lineage>
        <taxon>Bacteria</taxon>
        <taxon>Bacillati</taxon>
        <taxon>Bacillota</taxon>
        <taxon>Bacilli</taxon>
        <taxon>Bacillales</taxon>
        <taxon>Paenibacillaceae</taxon>
        <taxon>Paenibacillus</taxon>
    </lineage>
</organism>
<accession>A0A1C1A446</accession>
<dbReference type="Gene3D" id="2.60.120.260">
    <property type="entry name" value="Galactose-binding domain-like"/>
    <property type="match status" value="1"/>
</dbReference>
<comment type="caution">
    <text evidence="4">The sequence shown here is derived from an EMBL/GenBank/DDBJ whole genome shotgun (WGS) entry which is preliminary data.</text>
</comment>
<dbReference type="Proteomes" id="UP000093309">
    <property type="component" value="Unassembled WGS sequence"/>
</dbReference>